<name>A0A8W8JY91_MAGGI</name>
<evidence type="ECO:0000256" key="2">
    <source>
        <dbReference type="ARBA" id="ARBA00023157"/>
    </source>
</evidence>
<dbReference type="PANTHER" id="PTHR14002">
    <property type="entry name" value="ENDOGLIN/TGF-BETA RECEPTOR TYPE III"/>
    <property type="match status" value="1"/>
</dbReference>
<evidence type="ECO:0000259" key="4">
    <source>
        <dbReference type="PROSITE" id="PS51034"/>
    </source>
</evidence>
<dbReference type="Pfam" id="PF23344">
    <property type="entry name" value="ZP-N"/>
    <property type="match status" value="1"/>
</dbReference>
<keyword evidence="6" id="KW-1185">Reference proteome</keyword>
<dbReference type="AlphaFoldDB" id="A0A8W8JY91"/>
<evidence type="ECO:0000313" key="5">
    <source>
        <dbReference type="EnsemblMetazoa" id="G21605.4:cds"/>
    </source>
</evidence>
<organism evidence="5 6">
    <name type="scientific">Magallana gigas</name>
    <name type="common">Pacific oyster</name>
    <name type="synonym">Crassostrea gigas</name>
    <dbReference type="NCBI Taxonomy" id="29159"/>
    <lineage>
        <taxon>Eukaryota</taxon>
        <taxon>Metazoa</taxon>
        <taxon>Spiralia</taxon>
        <taxon>Lophotrochozoa</taxon>
        <taxon>Mollusca</taxon>
        <taxon>Bivalvia</taxon>
        <taxon>Autobranchia</taxon>
        <taxon>Pteriomorphia</taxon>
        <taxon>Ostreida</taxon>
        <taxon>Ostreoidea</taxon>
        <taxon>Ostreidae</taxon>
        <taxon>Magallana</taxon>
    </lineage>
</organism>
<protein>
    <recommendedName>
        <fullName evidence="4">ZP domain-containing protein</fullName>
    </recommendedName>
</protein>
<dbReference type="InterPro" id="IPR042235">
    <property type="entry name" value="ZP-C_dom"/>
</dbReference>
<proteinExistence type="predicted"/>
<feature type="transmembrane region" description="Helical" evidence="3">
    <location>
        <begin position="298"/>
        <end position="320"/>
    </location>
</feature>
<sequence length="338" mass="37563">MTVERSDIACNAENIEVFLPKSLIHSTSSMTWLDPNCSIAFNGTHFISKILHDQCGTTVGLSQSNVIFENKIIVHPFKTENSVLDFGTTPTEISVKCIYPRAEMTMSSYQPVKQQVRLYEKRFGHLDIDMRQYETNQFKHALNDLSTPRKLELSSDIFISVGLPTGDTSGLGVHLDTCIATKTSTPYDNVFITLIENGCSKVNFVHFLPSPANEARFSLKTFQFTSSQSNVVYIHCQAVVCLANSSQCSTDCSPSRRTKRDVSSDTSHLLSMGPLMFVTKRERELHITPDPQKASSNVVANIIAGVSATVAMVAVVYAALSRRRINSLQFKDNDKTNF</sequence>
<evidence type="ECO:0000256" key="1">
    <source>
        <dbReference type="ARBA" id="ARBA00022729"/>
    </source>
</evidence>
<dbReference type="OrthoDB" id="10063988at2759"/>
<dbReference type="InterPro" id="IPR001507">
    <property type="entry name" value="ZP_dom"/>
</dbReference>
<dbReference type="Gene3D" id="2.60.40.3210">
    <property type="entry name" value="Zona pellucida, ZP-N domain"/>
    <property type="match status" value="1"/>
</dbReference>
<dbReference type="EnsemblMetazoa" id="G21605.4">
    <property type="protein sequence ID" value="G21605.4:cds"/>
    <property type="gene ID" value="G21605"/>
</dbReference>
<accession>A0A8W8JY91</accession>
<keyword evidence="2" id="KW-1015">Disulfide bond</keyword>
<keyword evidence="3" id="KW-0812">Transmembrane</keyword>
<keyword evidence="3" id="KW-0472">Membrane</keyword>
<dbReference type="PANTHER" id="PTHR14002:SF43">
    <property type="entry name" value="DELTA-LIKE PROTEIN"/>
    <property type="match status" value="1"/>
</dbReference>
<evidence type="ECO:0000256" key="3">
    <source>
        <dbReference type="SAM" id="Phobius"/>
    </source>
</evidence>
<dbReference type="InterPro" id="IPR055356">
    <property type="entry name" value="ZP-N"/>
</dbReference>
<dbReference type="InterPro" id="IPR055355">
    <property type="entry name" value="ZP-C"/>
</dbReference>
<reference evidence="5" key="1">
    <citation type="submission" date="2022-08" db="UniProtKB">
        <authorList>
            <consortium name="EnsemblMetazoa"/>
        </authorList>
    </citation>
    <scope>IDENTIFICATION</scope>
    <source>
        <strain evidence="5">05x7-T-G4-1.051#20</strain>
    </source>
</reference>
<dbReference type="Gene3D" id="2.60.40.4100">
    <property type="entry name" value="Zona pellucida, ZP-C domain"/>
    <property type="match status" value="1"/>
</dbReference>
<dbReference type="SMART" id="SM00241">
    <property type="entry name" value="ZP"/>
    <property type="match status" value="1"/>
</dbReference>
<keyword evidence="3" id="KW-1133">Transmembrane helix</keyword>
<keyword evidence="1" id="KW-0732">Signal</keyword>
<dbReference type="Proteomes" id="UP000005408">
    <property type="component" value="Unassembled WGS sequence"/>
</dbReference>
<evidence type="ECO:0000313" key="6">
    <source>
        <dbReference type="Proteomes" id="UP000005408"/>
    </source>
</evidence>
<dbReference type="PROSITE" id="PS51034">
    <property type="entry name" value="ZP_2"/>
    <property type="match status" value="1"/>
</dbReference>
<dbReference type="OMA" id="FVCRYPI"/>
<dbReference type="Pfam" id="PF00100">
    <property type="entry name" value="Zona_pellucida"/>
    <property type="match status" value="1"/>
</dbReference>
<feature type="domain" description="ZP" evidence="4">
    <location>
        <begin position="9"/>
        <end position="255"/>
    </location>
</feature>